<dbReference type="GO" id="GO:0016529">
    <property type="term" value="C:sarcoplasmic reticulum"/>
    <property type="evidence" value="ECO:0007669"/>
    <property type="project" value="TreeGrafter"/>
</dbReference>
<dbReference type="InterPro" id="IPR015925">
    <property type="entry name" value="Ryanodine_IP3_receptor"/>
</dbReference>
<feature type="transmembrane region" description="Helical" evidence="15">
    <location>
        <begin position="2796"/>
        <end position="2821"/>
    </location>
</feature>
<keyword evidence="11" id="KW-1071">Ligand-gated ion channel</keyword>
<evidence type="ECO:0000256" key="1">
    <source>
        <dbReference type="ARBA" id="ARBA00004477"/>
    </source>
</evidence>
<dbReference type="InterPro" id="IPR013662">
    <property type="entry name" value="RIH_assoc-dom"/>
</dbReference>
<evidence type="ECO:0000256" key="14">
    <source>
        <dbReference type="SAM" id="MobiDB-lite"/>
    </source>
</evidence>
<keyword evidence="4 15" id="KW-0812">Transmembrane</keyword>
<keyword evidence="5" id="KW-0677">Repeat</keyword>
<dbReference type="Proteomes" id="UP000887572">
    <property type="component" value="Unplaced"/>
</dbReference>
<feature type="coiled-coil region" evidence="13">
    <location>
        <begin position="3066"/>
        <end position="3093"/>
    </location>
</feature>
<dbReference type="InterPro" id="IPR000493">
    <property type="entry name" value="InsP3_rcpt"/>
</dbReference>
<keyword evidence="10" id="KW-0675">Receptor</keyword>
<dbReference type="InterPro" id="IPR036300">
    <property type="entry name" value="MIR_dom_sf"/>
</dbReference>
<keyword evidence="13" id="KW-0175">Coiled coil</keyword>
<feature type="compositionally biased region" description="Low complexity" evidence="14">
    <location>
        <begin position="3682"/>
        <end position="3699"/>
    </location>
</feature>
<dbReference type="PRINTS" id="PR00779">
    <property type="entry name" value="INSP3RECEPTR"/>
</dbReference>
<evidence type="ECO:0000256" key="12">
    <source>
        <dbReference type="ARBA" id="ARBA00023303"/>
    </source>
</evidence>
<comment type="similarity">
    <text evidence="2">Belongs to the InsP3 receptor family.</text>
</comment>
<keyword evidence="9 15" id="KW-0472">Membrane</keyword>
<feature type="region of interest" description="Disordered" evidence="14">
    <location>
        <begin position="1001"/>
        <end position="1045"/>
    </location>
</feature>
<dbReference type="Gene3D" id="1.25.10.30">
    <property type="entry name" value="IP3 receptor type 1 binding core, RIH domain"/>
    <property type="match status" value="1"/>
</dbReference>
<dbReference type="InterPro" id="IPR035910">
    <property type="entry name" value="RyR/IP3R_RIH_dom_sf"/>
</dbReference>
<evidence type="ECO:0000256" key="8">
    <source>
        <dbReference type="ARBA" id="ARBA00023065"/>
    </source>
</evidence>
<evidence type="ECO:0000256" key="6">
    <source>
        <dbReference type="ARBA" id="ARBA00022824"/>
    </source>
</evidence>
<feature type="transmembrane region" description="Helical" evidence="15">
    <location>
        <begin position="3475"/>
        <end position="3497"/>
    </location>
</feature>
<feature type="domain" description="MIR" evidence="16">
    <location>
        <begin position="273"/>
        <end position="331"/>
    </location>
</feature>
<dbReference type="PANTHER" id="PTHR13715:SF102">
    <property type="entry name" value="INOSITOL 1,4,5-TRISPHOSPHATE RECEPTOR"/>
    <property type="match status" value="1"/>
</dbReference>
<feature type="transmembrane region" description="Helical" evidence="15">
    <location>
        <begin position="3603"/>
        <end position="3622"/>
    </location>
</feature>
<feature type="compositionally biased region" description="Basic and acidic residues" evidence="14">
    <location>
        <begin position="2868"/>
        <end position="2883"/>
    </location>
</feature>
<feature type="compositionally biased region" description="Polar residues" evidence="14">
    <location>
        <begin position="1231"/>
        <end position="1240"/>
    </location>
</feature>
<dbReference type="WBParaSite" id="Gr19_v10_g17013.t2">
    <property type="protein sequence ID" value="Gr19_v10_g17013.t2"/>
    <property type="gene ID" value="Gr19_v10_g17013"/>
</dbReference>
<dbReference type="GO" id="GO:0030667">
    <property type="term" value="C:secretory granule membrane"/>
    <property type="evidence" value="ECO:0007669"/>
    <property type="project" value="TreeGrafter"/>
</dbReference>
<feature type="transmembrane region" description="Helical" evidence="15">
    <location>
        <begin position="3236"/>
        <end position="3256"/>
    </location>
</feature>
<keyword evidence="12" id="KW-0407">Ion channel</keyword>
<dbReference type="Pfam" id="PF07690">
    <property type="entry name" value="MFS_1"/>
    <property type="match status" value="1"/>
</dbReference>
<dbReference type="SUPFAM" id="SSF100909">
    <property type="entry name" value="IP3 receptor type 1 binding core, domain 2"/>
    <property type="match status" value="2"/>
</dbReference>
<dbReference type="GO" id="GO:0035091">
    <property type="term" value="F:phosphatidylinositol binding"/>
    <property type="evidence" value="ECO:0007669"/>
    <property type="project" value="TreeGrafter"/>
</dbReference>
<dbReference type="GO" id="GO:0005509">
    <property type="term" value="F:calcium ion binding"/>
    <property type="evidence" value="ECO:0007669"/>
    <property type="project" value="TreeGrafter"/>
</dbReference>
<evidence type="ECO:0000313" key="18">
    <source>
        <dbReference type="WBParaSite" id="Gr19_v10_g17013.t2"/>
    </source>
</evidence>
<evidence type="ECO:0000256" key="11">
    <source>
        <dbReference type="ARBA" id="ARBA00023286"/>
    </source>
</evidence>
<dbReference type="GO" id="GO:0005789">
    <property type="term" value="C:endoplasmic reticulum membrane"/>
    <property type="evidence" value="ECO:0007669"/>
    <property type="project" value="UniProtKB-SubCell"/>
</dbReference>
<feature type="transmembrane region" description="Helical" evidence="15">
    <location>
        <begin position="3535"/>
        <end position="3555"/>
    </location>
</feature>
<dbReference type="FunFam" id="1.25.10.30:FF:000003">
    <property type="entry name" value="Protein CBR-ITR-1, isoform a"/>
    <property type="match status" value="1"/>
</dbReference>
<feature type="transmembrane region" description="Helical" evidence="15">
    <location>
        <begin position="3297"/>
        <end position="3322"/>
    </location>
</feature>
<sequence>MAADHRLVRLRSSFACSNPSITDAFTSSHLRIGDVISLYAVNSRSHRNHQGFFSTLGLVDDRCVVEEGKGTIQSPPNTFRDCLFRICSVNRYAAQKQYWAEQKKARLGEAVDEEMLEKLKVAAEKEREQNELEYSKMLGSVVQYGSSIQLLHVKSNKFVTMQKNSPARQERNAMRVYLDRMGNEGSWFCVDIVYKHLSIGDNVLSGERICLVPYISSTLMGVGSAHQGPKLQLQLHLSSQRLSDHKEAWEVNCLNEQTEWQVHVYLQFDENRPEHFKSGDVIRLFHADQQTFLTLDNEPRSQKDRVFLRLTNRPSATDATSSKALWEVQVHHSKEMALRGGAATWRRYIRFKHLATDQYLAVVPISEERKDPENRRPLSSFYSPSASAVHFQVPNSETYQHDSDTFVLVPKHSEDPIRDEDLLFTLDPCAKCSTKESRVLIDTFVRLQHSKTGCWVHTTNPQNSSNLYYSGKNEKGWVKVVCEGHKVDKEAFAMLPVPPNEVRDLDFANDACRALLQFVDLIRSGRSVGKEAINSTTQLLADAIYFVTNSTNHLADPLRIVNFTPIRDRQKLLREQGVLAQVFALLKAPFMPRQGSGEVQPLLASPQELTEPRNLCFRRMFQLCYSLLRCSQNGYRKNQEFLAEKFDQIQEQIGFNLLAEDTMTAVLHNNPKLLEKYVKTPHVERFVELVRNNRCGRFLTYLADLCMCRGEANKKIQELICNSVLSERNRDIFMRTLMKPLANANDKVTFGRKFDVSICWNYAGANCRCLVACAESVREEDREMIDYYRHQLELLAQMCQDQQYLAIDPPPERKLLNFSRELPVDLVLQCMSDPRLPFDIRASFTRLMLHLHVIRGSPVPAVRHARLWRDIPFDVNVKNFISAAENYGEGARDRPEFEEFSHRILKMVDEYLAGIRRRARAGEAVLKDKAENAHENRLTFEIVNLAKALAHFGFYDFQELLKLSQNLLIIVDSCSGRDQRSTNQKTDRAKTHSKLIRQLTKKFSQQPDERSSTASDPPPPPLPSLSISTHHPLLKRTSTNKDDRAEVEAAERMANAKLSREMLLQTKLIVAELLQFIMDIRRDFRITTALSFFKRNFQCNENGELSVAAPDISEELIQQMCRIVFRWRNGDNELDLDKEHGQQLLRILLQMTMSDFAPLTSLSLQMLFRHFTQFQELVEDMGQVQLLVSNKEVQNYHQIDRDLFVLKSLTEKSELWVHHRFGGLGNGAATDCSSPSNPSQDRSRSISGDDLSFPNADLPPVDLHSQVAAELAAAGVLLDGSGASAVMPSPTEPTAPLESATARRRRTLLGMAGGSRRGKGSTASNSSRGGPGDLALFSIGDGPSEGVGNVQQFVQHQYTKLASKVAHSVALLANSVDKTELGAALQELMDKTPLASYLIVREILFRMKNLCFEGPKNDPMNQQLLRNMRVYEIVLEFLSIPYDKKNDKEMPRLIRLSHEFLRSFCRNNRENQARLAARIVTAEGGTTDAAGAVKEGGKMLGIDTAEDCATIVAIYRNNAELCENVSEQLIAHIVGLIEQKQRNAVFLELLQVIVSSCEKGLNECQIKVVEEIGKVSDDVRQLYVDSASFEQLIEMMRNCSLTDLDAAHPLRYHIELVKLMAMCTKGKNEATELKCASFLPMDHIVRVMTSRECIVEVKVAYLQFLLHCYIDTDIELKDASNGEYLDAILEDAIGDMGKLSTRLRQMDYQPKFGPEIIALERYVCETVTEVLVRVFEPASYGHPAHMDIRQQQKRFASIMQRLSELQNGVLRGRRHSNCSKNWYRIVECAKRLAKFASECGIFPTMNNLGVPQSVGAAGGSVGGGGLRALTPRQRWQSAAFSACFIKRNQQSVRANRPEGSSSSYCYPFGGAPTNVVCCFQLLVSELCQFLRPLQSAECSVLVDVLHFPEKLFCAFGGKSQQSQRKFLCEGEGVRAKLIQHCKLLLLEAKQEELCGRVLMTLCKMASTSRLHLYGDQFSFVKFPNSLRLGTSVRRDLLLRYFGAGSVQGNGNESEELSKSDCSGPAGSSADECLFDTELKPLKETSLYEIQCKLCNAKAVDLVVDLVVLDPSYDIFLKTIQLAKAMLHGGNEQVQMSFYQRLQERKLSARFFKTLLLKMQAAQNRIKADMICGSLARSRPVLSTVVSRRSSAAVTPLTAPSGFGHSALRRVSLASIKFREVGGKQRVEGDEMKSAPTTMSVPLIREGDQQEEGAEEVQQQQHGGTFMDEEDDLWECPPAEVAIVEPILRFLQLLCENHNSLLQNFLRTQKGKPDFNLVSETLTFLDTICGSTKGSLGVFAEIGVHNVSLINQTLITLTEFCQGPCHENQNAMAMHESDGLDIIISLVLNDIRPLADHRMELALEIKSNASKLLLAIMESRHDSVNADRVLRNMGHINGGGTQLLKAISQKLLLEQNVKQNDLKPKEDEKGREGDGTFWRRIAAKVPFIGTKYAIPQKRLQNSQIVSPTSQQTNFAIGTLADPREVGHNIYILAHQLARHSGELDSLLRPEKAQDENTREALTFYRTHTGQIEIVRADRKMERVIFPIHKICAFLTSETKEAVFVNTEKDAQGSKVTGFFERWPLLYEEMKWQRKLQDRLWLSACTRRLPLWGRMGFFLAVLVNLILAVAYPFDHKDTATRPLALSPGNPFLYLSVVAALLQLYCSTPASSSSGNSSADWQCLGLSRSSQLGIFALMVSSTLLLIALFGLLSALYFLGLFQLVNKCVHIASYAGNRGFAERNWRDLLMDSTILYHSGYLLCCLLGLVVHPFIYAFLLFDVVASEDTLRNVIRSVTRNWQSIILTGLLALILVYHFSIIGYLFFQRDFRLEVHKLNKAHLDDPNSPSPSRVPCEFNQQRDGDGGGEVAGQCDDRESDKRNRDKKYPEDEEDEEEELKIPSCDTLLMCILTTLNWGLRNGGGIGDVLRSVGPHEPYFIWRILYDMTFYIVLIIIVLNLIFGVIIDTFGDLRAEKNEREFVLRNNCFICGLERSRFDNKSVTFEEHSEREHNLWHYLHFIVWLQVKDETEFTGPESYVAKCVKERNLDWFPRMQAISLKEDSTGDSEHFDLRDLEEQIRQNQNALRELGQRMHEMNQSLLESLCICFGRLVDFDSAEVINYLLCEVKSSIKMNSKKVPRYQRMSKTWPKRVPLSNSPSPVANNHSATNWFSIYVAAALSFVGTVQFSLYFSSLWPYLQMIDRSIDETQFGWVIAMYSVGQIVSAPLFGYLSNKICQVRLPLIIGLCLMFFGNIVYLCLEIVQLPKLYVLLFCRCIVGMGSGNVCLLRTYASTASTAKDRSRAIAFVTCGQALGATSGPAFQLLFTYFPYPGFSLFGVLNFNLYTAPAYLACLMNLAGVVVLFLCFEEHYAGLEEANVKECRENGCAGDKHSGTDEAKLSKLLPYDVLACLVCYFSRFTQMFVQGNLETIGSPYAMMMFAWSEQKAVQVTSIAQSLVGAITFGIYILYISLKSKKELNCRLSCILSFIGLIVFHLITFSWPFLPTPVRTFNETRPEIEPRPVGCNATKFSWCQHLSQVNVWLYYCSYVVCIGLTFPVLNIAMNTLFSHILGPRRQGTQQGFFQISGTFARLLGPILMSSLYSFHGPNMAWAMELAVAGATLSLWLIFYRRMVPLQTPKQRSLSTATSFSRLEDGRFSTSGSVRSVEKERGKKDSSNAFEKPNLKNYNSTSTTTTTKTTTESITEGTHCPRLCPLH</sequence>
<evidence type="ECO:0000256" key="9">
    <source>
        <dbReference type="ARBA" id="ARBA00023136"/>
    </source>
</evidence>
<feature type="transmembrane region" description="Helical" evidence="15">
    <location>
        <begin position="2755"/>
        <end position="2776"/>
    </location>
</feature>
<evidence type="ECO:0000256" key="2">
    <source>
        <dbReference type="ARBA" id="ARBA00009453"/>
    </source>
</evidence>
<feature type="domain" description="MIR" evidence="16">
    <location>
        <begin position="139"/>
        <end position="193"/>
    </location>
</feature>
<dbReference type="GO" id="GO:0070679">
    <property type="term" value="F:inositol 1,4,5 trisphosphate binding"/>
    <property type="evidence" value="ECO:0007669"/>
    <property type="project" value="InterPro"/>
</dbReference>
<dbReference type="InterPro" id="IPR005821">
    <property type="entry name" value="Ion_trans_dom"/>
</dbReference>
<evidence type="ECO:0000313" key="17">
    <source>
        <dbReference type="Proteomes" id="UP000887572"/>
    </source>
</evidence>
<feature type="transmembrane region" description="Helical" evidence="15">
    <location>
        <begin position="3441"/>
        <end position="3463"/>
    </location>
</feature>
<dbReference type="Pfam" id="PF00520">
    <property type="entry name" value="Ion_trans"/>
    <property type="match status" value="1"/>
</dbReference>
<feature type="compositionally biased region" description="Basic and acidic residues" evidence="14">
    <location>
        <begin position="3658"/>
        <end position="3668"/>
    </location>
</feature>
<dbReference type="GO" id="GO:0005220">
    <property type="term" value="F:inositol 1,4,5-trisphosphate-gated calcium channel activity"/>
    <property type="evidence" value="ECO:0007669"/>
    <property type="project" value="InterPro"/>
</dbReference>
<keyword evidence="17" id="KW-1185">Reference proteome</keyword>
<dbReference type="InterPro" id="IPR036259">
    <property type="entry name" value="MFS_trans_sf"/>
</dbReference>
<keyword evidence="6" id="KW-0256">Endoplasmic reticulum</keyword>
<dbReference type="Gene3D" id="2.80.10.50">
    <property type="match status" value="2"/>
</dbReference>
<proteinExistence type="inferred from homology"/>
<feature type="transmembrane region" description="Helical" evidence="15">
    <location>
        <begin position="3575"/>
        <end position="3597"/>
    </location>
</feature>
<evidence type="ECO:0000256" key="13">
    <source>
        <dbReference type="SAM" id="Coils"/>
    </source>
</evidence>
<evidence type="ECO:0000256" key="4">
    <source>
        <dbReference type="ARBA" id="ARBA00022692"/>
    </source>
</evidence>
<dbReference type="Gene3D" id="1.20.1250.20">
    <property type="entry name" value="MFS general substrate transporter like domains"/>
    <property type="match status" value="1"/>
</dbReference>
<dbReference type="InterPro" id="IPR014821">
    <property type="entry name" value="Ins145_P3_rcpt"/>
</dbReference>
<feature type="transmembrane region" description="Helical" evidence="15">
    <location>
        <begin position="3262"/>
        <end position="3285"/>
    </location>
</feature>
<evidence type="ECO:0000256" key="15">
    <source>
        <dbReference type="SAM" id="Phobius"/>
    </source>
</evidence>
<dbReference type="SUPFAM" id="SSF82109">
    <property type="entry name" value="MIR domain"/>
    <property type="match status" value="2"/>
</dbReference>
<dbReference type="InterPro" id="IPR016093">
    <property type="entry name" value="MIR_motif"/>
</dbReference>
<feature type="transmembrane region" description="Helical" evidence="15">
    <location>
        <begin position="3342"/>
        <end position="3360"/>
    </location>
</feature>
<dbReference type="PROSITE" id="PS50919">
    <property type="entry name" value="MIR"/>
    <property type="match status" value="2"/>
</dbReference>
<evidence type="ECO:0000256" key="10">
    <source>
        <dbReference type="ARBA" id="ARBA00023170"/>
    </source>
</evidence>
<dbReference type="CDD" id="cd17326">
    <property type="entry name" value="MFS_MFSD8"/>
    <property type="match status" value="1"/>
</dbReference>
<feature type="transmembrane region" description="Helical" evidence="15">
    <location>
        <begin position="2933"/>
        <end position="2960"/>
    </location>
</feature>
<dbReference type="Pfam" id="PF08454">
    <property type="entry name" value="RIH_assoc"/>
    <property type="match status" value="1"/>
</dbReference>
<reference evidence="18" key="1">
    <citation type="submission" date="2022-11" db="UniProtKB">
        <authorList>
            <consortium name="WormBaseParasite"/>
        </authorList>
    </citation>
    <scope>IDENTIFICATION</scope>
</reference>
<dbReference type="SUPFAM" id="SSF103473">
    <property type="entry name" value="MFS general substrate transporter"/>
    <property type="match status" value="1"/>
</dbReference>
<evidence type="ECO:0000256" key="3">
    <source>
        <dbReference type="ARBA" id="ARBA00022448"/>
    </source>
</evidence>
<evidence type="ECO:0000259" key="16">
    <source>
        <dbReference type="PROSITE" id="PS50919"/>
    </source>
</evidence>
<feature type="transmembrane region" description="Helical" evidence="15">
    <location>
        <begin position="3204"/>
        <end position="3224"/>
    </location>
</feature>
<dbReference type="InterPro" id="IPR000699">
    <property type="entry name" value="RIH_dom"/>
</dbReference>
<dbReference type="Pfam" id="PF08709">
    <property type="entry name" value="Ins145_P3_rec"/>
    <property type="match status" value="1"/>
</dbReference>
<keyword evidence="3" id="KW-0813">Transport</keyword>
<keyword evidence="7 15" id="KW-1133">Transmembrane helix</keyword>
<feature type="region of interest" description="Disordered" evidence="14">
    <location>
        <begin position="1227"/>
        <end position="1258"/>
    </location>
</feature>
<protein>
    <submittedName>
        <fullName evidence="18">MIR domain-containing protein</fullName>
    </submittedName>
</protein>
<evidence type="ECO:0000256" key="5">
    <source>
        <dbReference type="ARBA" id="ARBA00022737"/>
    </source>
</evidence>
<feature type="transmembrane region" description="Helical" evidence="15">
    <location>
        <begin position="2689"/>
        <end position="2715"/>
    </location>
</feature>
<keyword evidence="8" id="KW-0406">Ion transport</keyword>
<feature type="transmembrane region" description="Helical" evidence="15">
    <location>
        <begin position="2609"/>
        <end position="2629"/>
    </location>
</feature>
<feature type="region of interest" description="Disordered" evidence="14">
    <location>
        <begin position="3648"/>
        <end position="3699"/>
    </location>
</feature>
<feature type="region of interest" description="Disordered" evidence="14">
    <location>
        <begin position="2837"/>
        <end position="2893"/>
    </location>
</feature>
<organism evidence="17 18">
    <name type="scientific">Globodera rostochiensis</name>
    <name type="common">Golden nematode worm</name>
    <name type="synonym">Heterodera rostochiensis</name>
    <dbReference type="NCBI Taxonomy" id="31243"/>
    <lineage>
        <taxon>Eukaryota</taxon>
        <taxon>Metazoa</taxon>
        <taxon>Ecdysozoa</taxon>
        <taxon>Nematoda</taxon>
        <taxon>Chromadorea</taxon>
        <taxon>Rhabditida</taxon>
        <taxon>Tylenchina</taxon>
        <taxon>Tylenchomorpha</taxon>
        <taxon>Tylenchoidea</taxon>
        <taxon>Heteroderidae</taxon>
        <taxon>Heteroderinae</taxon>
        <taxon>Globodera</taxon>
    </lineage>
</organism>
<feature type="transmembrane region" description="Helical" evidence="15">
    <location>
        <begin position="3167"/>
        <end position="3192"/>
    </location>
</feature>
<accession>A0A914HHK4</accession>
<dbReference type="PANTHER" id="PTHR13715">
    <property type="entry name" value="RYANODINE RECEPTOR AND IP3 RECEPTOR"/>
    <property type="match status" value="1"/>
</dbReference>
<dbReference type="SMART" id="SM00472">
    <property type="entry name" value="MIR"/>
    <property type="match status" value="3"/>
</dbReference>
<dbReference type="InterPro" id="IPR011701">
    <property type="entry name" value="MFS"/>
</dbReference>
<evidence type="ECO:0000256" key="7">
    <source>
        <dbReference type="ARBA" id="ARBA00022989"/>
    </source>
</evidence>
<name>A0A914HHK4_GLORO</name>
<dbReference type="Pfam" id="PF01365">
    <property type="entry name" value="RYDR_ITPR"/>
    <property type="match status" value="2"/>
</dbReference>
<dbReference type="Pfam" id="PF02815">
    <property type="entry name" value="MIR"/>
    <property type="match status" value="1"/>
</dbReference>
<dbReference type="GO" id="GO:0005886">
    <property type="term" value="C:plasma membrane"/>
    <property type="evidence" value="ECO:0007669"/>
    <property type="project" value="TreeGrafter"/>
</dbReference>
<comment type="subcellular location">
    <subcellularLocation>
        <location evidence="1">Endoplasmic reticulum membrane</location>
        <topology evidence="1">Multi-pass membrane protein</topology>
    </subcellularLocation>
</comment>
<dbReference type="Gene3D" id="1.10.287.70">
    <property type="match status" value="1"/>
</dbReference>
<dbReference type="GO" id="GO:0051209">
    <property type="term" value="P:release of sequestered calcium ion into cytosol"/>
    <property type="evidence" value="ECO:0007669"/>
    <property type="project" value="TreeGrafter"/>
</dbReference>
<feature type="region of interest" description="Disordered" evidence="14">
    <location>
        <begin position="1310"/>
        <end position="1335"/>
    </location>
</feature>